<dbReference type="EMBL" id="JARQWQ010000026">
    <property type="protein sequence ID" value="KAK2563062.1"/>
    <property type="molecule type" value="Genomic_DNA"/>
</dbReference>
<name>A0AAD9QKQ8_ACRCE</name>
<dbReference type="SUPFAM" id="SSF54511">
    <property type="entry name" value="GFP-like"/>
    <property type="match status" value="1"/>
</dbReference>
<organism evidence="1 2">
    <name type="scientific">Acropora cervicornis</name>
    <name type="common">Staghorn coral</name>
    <dbReference type="NCBI Taxonomy" id="6130"/>
    <lineage>
        <taxon>Eukaryota</taxon>
        <taxon>Metazoa</taxon>
        <taxon>Cnidaria</taxon>
        <taxon>Anthozoa</taxon>
        <taxon>Hexacorallia</taxon>
        <taxon>Scleractinia</taxon>
        <taxon>Astrocoeniina</taxon>
        <taxon>Acroporidae</taxon>
        <taxon>Acropora</taxon>
    </lineage>
</organism>
<gene>
    <name evidence="1" type="ORF">P5673_013395</name>
</gene>
<protein>
    <submittedName>
        <fullName evidence="1">GFP-like fluorescent chromoprotein amFP486</fullName>
    </submittedName>
</protein>
<evidence type="ECO:0000313" key="1">
    <source>
        <dbReference type="EMBL" id="KAK2563062.1"/>
    </source>
</evidence>
<evidence type="ECO:0000313" key="2">
    <source>
        <dbReference type="Proteomes" id="UP001249851"/>
    </source>
</evidence>
<proteinExistence type="predicted"/>
<dbReference type="Proteomes" id="UP001249851">
    <property type="component" value="Unassembled WGS sequence"/>
</dbReference>
<reference evidence="1" key="1">
    <citation type="journal article" date="2023" name="G3 (Bethesda)">
        <title>Whole genome assembly and annotation of the endangered Caribbean coral Acropora cervicornis.</title>
        <authorList>
            <person name="Selwyn J.D."/>
            <person name="Vollmer S.V."/>
        </authorList>
    </citation>
    <scope>NUCLEOTIDE SEQUENCE</scope>
    <source>
        <strain evidence="1">K2</strain>
    </source>
</reference>
<sequence length="120" mass="13921">MPDRQTIIMVNSISGNFKFKTSMATRFIYLLFKGTKEENTRGTQMSELVIIKPSFNMETGASQSILKACLYDYFKQAFPDGMSYERSFLFEDGGVATASWNIRYCNFFQLWHSENILKIH</sequence>
<reference evidence="1" key="2">
    <citation type="journal article" date="2023" name="Science">
        <title>Genomic signatures of disease resistance in endangered staghorn corals.</title>
        <authorList>
            <person name="Vollmer S.V."/>
            <person name="Selwyn J.D."/>
            <person name="Despard B.A."/>
            <person name="Roesel C.L."/>
        </authorList>
    </citation>
    <scope>NUCLEOTIDE SEQUENCE</scope>
    <source>
        <strain evidence="1">K2</strain>
    </source>
</reference>
<dbReference type="InterPro" id="IPR009017">
    <property type="entry name" value="GFP"/>
</dbReference>
<comment type="caution">
    <text evidence="1">The sequence shown here is derived from an EMBL/GenBank/DDBJ whole genome shotgun (WGS) entry which is preliminary data.</text>
</comment>
<accession>A0AAD9QKQ8</accession>
<dbReference type="Gene3D" id="2.40.155.10">
    <property type="entry name" value="Green fluorescent protein"/>
    <property type="match status" value="1"/>
</dbReference>
<keyword evidence="2" id="KW-1185">Reference proteome</keyword>
<dbReference type="AlphaFoldDB" id="A0AAD9QKQ8"/>